<proteinExistence type="evidence at transcript level"/>
<protein>
    <submittedName>
        <fullName evidence="2">Uncharacterized protein</fullName>
    </submittedName>
</protein>
<evidence type="ECO:0000313" key="2">
    <source>
        <dbReference type="EMBL" id="ABV22291.1"/>
    </source>
</evidence>
<dbReference type="EMBL" id="EF134177">
    <property type="protein sequence ID" value="ABV22291.1"/>
    <property type="molecule type" value="mRNA"/>
</dbReference>
<feature type="transmembrane region" description="Helical" evidence="1">
    <location>
        <begin position="12"/>
        <end position="32"/>
    </location>
</feature>
<dbReference type="AlphaFoldDB" id="A7WPY1"/>
<keyword evidence="1" id="KW-1133">Transmembrane helix</keyword>
<sequence length="125" mass="12529">MGGQLKCGSKPLFGGLMGFGGVLLLVGGIMFATQVGTTCCDGSSDACNTLKQWCEQNSNNGYYVGETDCDNYKPCSEVVPIIVGGVALGITGIILMAVFSCGVCVCCCFAASGPAPGGAVVGQPV</sequence>
<keyword evidence="1" id="KW-0472">Membrane</keyword>
<feature type="transmembrane region" description="Helical" evidence="1">
    <location>
        <begin position="81"/>
        <end position="111"/>
    </location>
</feature>
<accession>A7WPY1</accession>
<evidence type="ECO:0000256" key="1">
    <source>
        <dbReference type="SAM" id="Phobius"/>
    </source>
</evidence>
<reference evidence="2" key="1">
    <citation type="journal article" date="2007" name="Proc. Natl. Acad. Sci. U.S.A.">
        <title>Spliced leader RNA trans-splicing in dinoflagellates.</title>
        <authorList>
            <person name="Zhang H."/>
            <person name="Hou Y."/>
            <person name="Miranda L."/>
            <person name="Campbell D.A."/>
            <person name="Sturm N.R."/>
            <person name="Gaasterland T."/>
            <person name="Lin S."/>
        </authorList>
    </citation>
    <scope>NUCLEOTIDE SEQUENCE</scope>
    <source>
        <strain evidence="2">CCMP1975</strain>
    </source>
</reference>
<keyword evidence="1" id="KW-0812">Transmembrane</keyword>
<organism evidence="2">
    <name type="scientific">Karlodinium veneficum</name>
    <name type="common">Dinoflagellate</name>
    <name type="synonym">Karlodinium micrum</name>
    <dbReference type="NCBI Taxonomy" id="407301"/>
    <lineage>
        <taxon>Eukaryota</taxon>
        <taxon>Sar</taxon>
        <taxon>Alveolata</taxon>
        <taxon>Dinophyceae</taxon>
        <taxon>Gymnodiniales</taxon>
        <taxon>Kareniaceae</taxon>
        <taxon>Karlodinium</taxon>
    </lineage>
</organism>
<name>A7WPY1_KARVE</name>